<dbReference type="Proteomes" id="UP000672032">
    <property type="component" value="Chromosome 3"/>
</dbReference>
<accession>A0A8A3PE75</accession>
<name>A0A8A3PE75_9HELO</name>
<dbReference type="Pfam" id="PF20150">
    <property type="entry name" value="2EXR"/>
    <property type="match status" value="1"/>
</dbReference>
<evidence type="ECO:0000259" key="1">
    <source>
        <dbReference type="Pfam" id="PF20150"/>
    </source>
</evidence>
<proteinExistence type="predicted"/>
<dbReference type="AlphaFoldDB" id="A0A8A3PE75"/>
<evidence type="ECO:0000313" key="2">
    <source>
        <dbReference type="EMBL" id="QSZ33363.1"/>
    </source>
</evidence>
<keyword evidence="3" id="KW-1185">Reference proteome</keyword>
<organism evidence="2 3">
    <name type="scientific">Monilinia vaccinii-corymbosi</name>
    <dbReference type="NCBI Taxonomy" id="61207"/>
    <lineage>
        <taxon>Eukaryota</taxon>
        <taxon>Fungi</taxon>
        <taxon>Dikarya</taxon>
        <taxon>Ascomycota</taxon>
        <taxon>Pezizomycotina</taxon>
        <taxon>Leotiomycetes</taxon>
        <taxon>Helotiales</taxon>
        <taxon>Sclerotiniaceae</taxon>
        <taxon>Monilinia</taxon>
    </lineage>
</organism>
<dbReference type="PANTHER" id="PTHR35910:SF6">
    <property type="entry name" value="2EXR DOMAIN-CONTAINING PROTEIN"/>
    <property type="match status" value="1"/>
</dbReference>
<dbReference type="InterPro" id="IPR045518">
    <property type="entry name" value="2EXR"/>
</dbReference>
<dbReference type="OrthoDB" id="3465313at2759"/>
<evidence type="ECO:0000313" key="3">
    <source>
        <dbReference type="Proteomes" id="UP000672032"/>
    </source>
</evidence>
<protein>
    <recommendedName>
        <fullName evidence="1">2EXR domain-containing protein</fullName>
    </recommendedName>
</protein>
<feature type="domain" description="2EXR" evidence="1">
    <location>
        <begin position="172"/>
        <end position="296"/>
    </location>
</feature>
<sequence length="441" mass="50985">MIPRLERTHFFSEKLPLPSPCVVDRIRQIEPDSNIELNYTIERSCQNNFLPRLGDPPKFNFNSVKASFDNFTTIAERRKMIEFATEGASKSPDSSDTEMTDLKNDFRTAKSYTREHQIADLSWYDDIYQDPEMGDCDYFECDPTNAASYITPTHLLNHTTIGGVDPKTPRTFTRFSKLPMELRLKILRYAAFTPRTVAVRCMEFSPNERKSVKRNRFERVIRIAQTKTNNAAAILQVNQELRKAALKFYNLCLGTLIYNTPFFGFYDVSFGYRIFMGDSDYLVRDPKVHINFVSDTLYLEDCEAGNALYHLLCTTEEAAFLPLDSIRSIAFDLYTGEYDSYYAKLLKKYLNIEELIFVARLNPSQLKMDNGERTRVPSSLARGSLELVELRREETLIHHERTVGYFHDRLLALGCGRRSVLHSLRIPKIRIMGLLSNGKRI</sequence>
<dbReference type="PANTHER" id="PTHR35910">
    <property type="entry name" value="2EXR DOMAIN-CONTAINING PROTEIN"/>
    <property type="match status" value="1"/>
</dbReference>
<reference evidence="2" key="1">
    <citation type="submission" date="2020-10" db="EMBL/GenBank/DDBJ databases">
        <title>Genome Sequence of Monilinia vaccinii-corymbosi Sheds Light on Mummy Berry Disease Infection of Blueberry and Mating Type.</title>
        <authorList>
            <person name="Yow A.G."/>
            <person name="Zhang Y."/>
            <person name="Bansal K."/>
            <person name="Eacker S.M."/>
            <person name="Sullivan S."/>
            <person name="Liachko I."/>
            <person name="Cubeta M.A."/>
            <person name="Rollins J.A."/>
            <person name="Ashrafi H."/>
        </authorList>
    </citation>
    <scope>NUCLEOTIDE SEQUENCE</scope>
    <source>
        <strain evidence="2">RL-1</strain>
    </source>
</reference>
<dbReference type="EMBL" id="CP063407">
    <property type="protein sequence ID" value="QSZ33363.1"/>
    <property type="molecule type" value="Genomic_DNA"/>
</dbReference>
<gene>
    <name evidence="2" type="ORF">DSL72_002951</name>
</gene>